<keyword evidence="2" id="KW-0812">Transmembrane</keyword>
<comment type="caution">
    <text evidence="3">The sequence shown here is derived from an EMBL/GenBank/DDBJ whole genome shotgun (WGS) entry which is preliminary data.</text>
</comment>
<proteinExistence type="predicted"/>
<dbReference type="RefSeq" id="WP_006309742.1">
    <property type="nucleotide sequence ID" value="NZ_JH601133.1"/>
</dbReference>
<dbReference type="PATRIC" id="fig|883113.3.peg.1510"/>
<feature type="region of interest" description="Disordered" evidence="1">
    <location>
        <begin position="137"/>
        <end position="195"/>
    </location>
</feature>
<feature type="compositionally biased region" description="Basic and acidic residues" evidence="1">
    <location>
        <begin position="158"/>
        <end position="167"/>
    </location>
</feature>
<evidence type="ECO:0000313" key="4">
    <source>
        <dbReference type="Proteomes" id="UP000006190"/>
    </source>
</evidence>
<organism evidence="3 4">
    <name type="scientific">Facklamia languida CCUG 37842</name>
    <dbReference type="NCBI Taxonomy" id="883113"/>
    <lineage>
        <taxon>Bacteria</taxon>
        <taxon>Bacillati</taxon>
        <taxon>Bacillota</taxon>
        <taxon>Bacilli</taxon>
        <taxon>Lactobacillales</taxon>
        <taxon>Aerococcaceae</taxon>
        <taxon>Facklamia</taxon>
    </lineage>
</organism>
<feature type="transmembrane region" description="Helical" evidence="2">
    <location>
        <begin position="23"/>
        <end position="41"/>
    </location>
</feature>
<feature type="compositionally biased region" description="Basic and acidic residues" evidence="1">
    <location>
        <begin position="175"/>
        <end position="192"/>
    </location>
</feature>
<keyword evidence="2" id="KW-1133">Transmembrane helix</keyword>
<dbReference type="EMBL" id="AGEG01000016">
    <property type="protein sequence ID" value="EHR36248.1"/>
    <property type="molecule type" value="Genomic_DNA"/>
</dbReference>
<accession>H3NKX0</accession>
<evidence type="ECO:0000313" key="3">
    <source>
        <dbReference type="EMBL" id="EHR36248.1"/>
    </source>
</evidence>
<feature type="region of interest" description="Disordered" evidence="1">
    <location>
        <begin position="219"/>
        <end position="268"/>
    </location>
</feature>
<gene>
    <name evidence="3" type="ORF">HMPREF9708_01509</name>
</gene>
<keyword evidence="2" id="KW-0472">Membrane</keyword>
<sequence length="404" mass="46482">MRKLLNFFYIPAEEFWEQDKSPFFAGILCLLTGVLGYHRLYMRHDRKFFLILLVTGGFVYLAFNKDWYYLFFWFLFFVLQSLIYFVMSMTNAKDRAGEALASEETGWQSAAIEEDEEDWDYGFEDYIDVVESPYYPDQGDQDADYDRPHNPSQASDRTYVRNDRRTQEPLTSQGTDRDQREAMSRPESDQPADRQSLYQATTPIDEAGVLSGETEPAFDPVVASQPAGPAHEAGPSQHESSQPTGPVHEADASQHESSQATGEYRDPLLRHRVDKELKLYPTHEAALKAIDEPVTPLWNKETTRIEILTHFKEMINIIGRQLAKQPDLQQDSAYAYLMDFYLDNKVTGPMKLILQTLAGMSENMLLKQYMNLKELSGLQDEAIIQSLLPSDLSEEVLTYYRTHE</sequence>
<feature type="transmembrane region" description="Helical" evidence="2">
    <location>
        <begin position="69"/>
        <end position="87"/>
    </location>
</feature>
<dbReference type="AlphaFoldDB" id="H3NKX0"/>
<dbReference type="Proteomes" id="UP000006190">
    <property type="component" value="Unassembled WGS sequence"/>
</dbReference>
<keyword evidence="4" id="KW-1185">Reference proteome</keyword>
<name>H3NKX0_9LACT</name>
<reference evidence="3 4" key="1">
    <citation type="submission" date="2012-01" db="EMBL/GenBank/DDBJ databases">
        <title>The Genome Sequence of Facklamia languida CCUG 37842.</title>
        <authorList>
            <consortium name="The Broad Institute Genome Sequencing Platform"/>
            <person name="Earl A."/>
            <person name="Ward D."/>
            <person name="Feldgarden M."/>
            <person name="Gevers D."/>
            <person name="Huys G."/>
            <person name="Young S.K."/>
            <person name="Zeng Q."/>
            <person name="Gargeya S."/>
            <person name="Fitzgerald M."/>
            <person name="Haas B."/>
            <person name="Abouelleil A."/>
            <person name="Alvarado L."/>
            <person name="Arachchi H.M."/>
            <person name="Berlin A."/>
            <person name="Chapman S.B."/>
            <person name="Gearin G."/>
            <person name="Goldberg J."/>
            <person name="Griggs A."/>
            <person name="Gujja S."/>
            <person name="Hansen M."/>
            <person name="Heiman D."/>
            <person name="Howarth C."/>
            <person name="Larimer J."/>
            <person name="Lui A."/>
            <person name="MacDonald P.J.P."/>
            <person name="McCowen C."/>
            <person name="Montmayeur A."/>
            <person name="Murphy C."/>
            <person name="Neiman D."/>
            <person name="Pearson M."/>
            <person name="Priest M."/>
            <person name="Roberts A."/>
            <person name="Saif S."/>
            <person name="Shea T."/>
            <person name="Sisk P."/>
            <person name="Stolte C."/>
            <person name="Sykes S."/>
            <person name="Wortman J."/>
            <person name="Nusbaum C."/>
            <person name="Birren B."/>
        </authorList>
    </citation>
    <scope>NUCLEOTIDE SEQUENCE [LARGE SCALE GENOMIC DNA]</scope>
    <source>
        <strain evidence="3 4">CCUG 37842</strain>
    </source>
</reference>
<protein>
    <recommendedName>
        <fullName evidence="5">TM2 domain-containing protein</fullName>
    </recommendedName>
</protein>
<evidence type="ECO:0008006" key="5">
    <source>
        <dbReference type="Google" id="ProtNLM"/>
    </source>
</evidence>
<feature type="transmembrane region" description="Helical" evidence="2">
    <location>
        <begin position="48"/>
        <end position="63"/>
    </location>
</feature>
<dbReference type="HOGENOM" id="CLU_743450_0_0_9"/>
<evidence type="ECO:0000256" key="1">
    <source>
        <dbReference type="SAM" id="MobiDB-lite"/>
    </source>
</evidence>
<evidence type="ECO:0000256" key="2">
    <source>
        <dbReference type="SAM" id="Phobius"/>
    </source>
</evidence>
<dbReference type="OrthoDB" id="2004788at2"/>